<evidence type="ECO:0000313" key="3">
    <source>
        <dbReference type="EMBL" id="CAF4005890.1"/>
    </source>
</evidence>
<dbReference type="Gene3D" id="3.90.176.10">
    <property type="entry name" value="Toxin ADP-ribosyltransferase, Chain A, domain 1"/>
    <property type="match status" value="1"/>
</dbReference>
<dbReference type="SUPFAM" id="SSF56399">
    <property type="entry name" value="ADP-ribosylation"/>
    <property type="match status" value="1"/>
</dbReference>
<dbReference type="PROSITE" id="PS51996">
    <property type="entry name" value="TR_MART"/>
    <property type="match status" value="1"/>
</dbReference>
<evidence type="ECO:0000313" key="4">
    <source>
        <dbReference type="Proteomes" id="UP000676336"/>
    </source>
</evidence>
<comment type="caution">
    <text evidence="3">The sequence shown here is derived from an EMBL/GenBank/DDBJ whole genome shotgun (WGS) entry which is preliminary data.</text>
</comment>
<gene>
    <name evidence="3" type="ORF">SMN809_LOCUS12196</name>
</gene>
<proteinExistence type="predicted"/>
<dbReference type="SMART" id="SM00698">
    <property type="entry name" value="MORN"/>
    <property type="match status" value="7"/>
</dbReference>
<evidence type="ECO:0000256" key="2">
    <source>
        <dbReference type="SAM" id="MobiDB-lite"/>
    </source>
</evidence>
<reference evidence="3" key="1">
    <citation type="submission" date="2021-02" db="EMBL/GenBank/DDBJ databases">
        <authorList>
            <person name="Nowell W R."/>
        </authorList>
    </citation>
    <scope>NUCLEOTIDE SEQUENCE</scope>
</reference>
<organism evidence="3 4">
    <name type="scientific">Rotaria magnacalcarata</name>
    <dbReference type="NCBI Taxonomy" id="392030"/>
    <lineage>
        <taxon>Eukaryota</taxon>
        <taxon>Metazoa</taxon>
        <taxon>Spiralia</taxon>
        <taxon>Gnathifera</taxon>
        <taxon>Rotifera</taxon>
        <taxon>Eurotatoria</taxon>
        <taxon>Bdelloidea</taxon>
        <taxon>Philodinida</taxon>
        <taxon>Philodinidae</taxon>
        <taxon>Rotaria</taxon>
    </lineage>
</organism>
<dbReference type="FunFam" id="2.20.110.10:FF:000002">
    <property type="entry name" value="Phosphatidylinositol 4-phosphate 5-kinase 8"/>
    <property type="match status" value="1"/>
</dbReference>
<dbReference type="PANTHER" id="PTHR43215">
    <property type="entry name" value="RADIAL SPOKE HEAD 1 HOMOLOG"/>
    <property type="match status" value="1"/>
</dbReference>
<dbReference type="SUPFAM" id="SSF82185">
    <property type="entry name" value="Histone H3 K4-specific methyltransferase SET7/9 N-terminal domain"/>
    <property type="match status" value="3"/>
</dbReference>
<dbReference type="GO" id="GO:0005829">
    <property type="term" value="C:cytosol"/>
    <property type="evidence" value="ECO:0007669"/>
    <property type="project" value="TreeGrafter"/>
</dbReference>
<dbReference type="AlphaFoldDB" id="A0A8S2NKN3"/>
<accession>A0A8S2NKN3</accession>
<keyword evidence="1" id="KW-0677">Repeat</keyword>
<sequence length="513" mass="58643">MSRFIQTHHDNYLSPYYYNYAEYRVLPLLSTLQPVLSSFNHLDHQINYSKRFCNHFSTFGLTEDESAALFIYAYEYAEPPLHSQLNLALRSKDRSMLTPWLLYLKLFNTALQKLPTIHGEVWRGMSIDIANRLTENEEIIWGCVSSCSLSKDIIKSYLNQNTTLCSIEVINAKDIQGYTHFSIEYEVLLVPGTRLLVKRNSFDAYTHKRVIHLVEIPDKNDTRPVSIHNSMPARNKPLTNPSDIDRSQKDADYSITTFSNGDIYEVTYKNGEKLGYSTFCPKNGYVYKGYDAYTRANGTGSRIRSNGDRCNGNFRYGKMEGYGSLSRRDGYTYVGQWGLDEPNGNGISTWANGNHYEGWHEYGKIHGKGKFSSANGDTYEGDLVDGKAHGQGVRIWADGDRYKGEFIDDKKHGCGTYNYGNGAKYNGDWANDEMNGYGTLRWPSKTVYEGSFKNGKRHGVGKLTFANGKVQNGIWEKDTFISIGDFHNFYRELFFICYLYGTTVLLFEKHAHK</sequence>
<protein>
    <recommendedName>
        <fullName evidence="5">NAD(P)(+)--arginine ADP-ribosyltransferase</fullName>
    </recommendedName>
</protein>
<feature type="region of interest" description="Disordered" evidence="2">
    <location>
        <begin position="224"/>
        <end position="246"/>
    </location>
</feature>
<dbReference type="Pfam" id="PF02493">
    <property type="entry name" value="MORN"/>
    <property type="match status" value="7"/>
</dbReference>
<dbReference type="InterPro" id="IPR003409">
    <property type="entry name" value="MORN"/>
</dbReference>
<evidence type="ECO:0008006" key="5">
    <source>
        <dbReference type="Google" id="ProtNLM"/>
    </source>
</evidence>
<dbReference type="PANTHER" id="PTHR43215:SF14">
    <property type="entry name" value="RADIAL SPOKE HEAD 1 HOMOLOG"/>
    <property type="match status" value="1"/>
</dbReference>
<dbReference type="Proteomes" id="UP000676336">
    <property type="component" value="Unassembled WGS sequence"/>
</dbReference>
<dbReference type="Gene3D" id="2.20.110.10">
    <property type="entry name" value="Histone H3 K4-specific methyltransferase SET7/9 N-terminal domain"/>
    <property type="match status" value="3"/>
</dbReference>
<name>A0A8S2NKN3_9BILA</name>
<dbReference type="EMBL" id="CAJOBI010004571">
    <property type="protein sequence ID" value="CAF4005890.1"/>
    <property type="molecule type" value="Genomic_DNA"/>
</dbReference>
<evidence type="ECO:0000256" key="1">
    <source>
        <dbReference type="ARBA" id="ARBA00022737"/>
    </source>
</evidence>